<dbReference type="InterPro" id="IPR036890">
    <property type="entry name" value="HATPase_C_sf"/>
</dbReference>
<dbReference type="GO" id="GO:0000155">
    <property type="term" value="F:phosphorelay sensor kinase activity"/>
    <property type="evidence" value="ECO:0007669"/>
    <property type="project" value="InterPro"/>
</dbReference>
<dbReference type="OrthoDB" id="9790669at2"/>
<feature type="domain" description="PAS" evidence="15">
    <location>
        <begin position="20"/>
        <end position="70"/>
    </location>
</feature>
<dbReference type="AlphaFoldDB" id="A0A146GB48"/>
<dbReference type="InParanoid" id="A0A146GB48"/>
<dbReference type="InterPro" id="IPR013656">
    <property type="entry name" value="PAS_4"/>
</dbReference>
<feature type="domain" description="PAC" evidence="16">
    <location>
        <begin position="357"/>
        <end position="409"/>
    </location>
</feature>
<keyword evidence="7" id="KW-0418">Kinase</keyword>
<dbReference type="PROSITE" id="PS50109">
    <property type="entry name" value="HIS_KIN"/>
    <property type="match status" value="1"/>
</dbReference>
<dbReference type="PRINTS" id="PR00344">
    <property type="entry name" value="BCTRLSENSOR"/>
</dbReference>
<dbReference type="STRING" id="690879.TSACC_22194"/>
<evidence type="ECO:0000256" key="2">
    <source>
        <dbReference type="ARBA" id="ARBA00004370"/>
    </source>
</evidence>
<comment type="catalytic activity">
    <reaction evidence="1">
        <text>ATP + protein L-histidine = ADP + protein N-phospho-L-histidine.</text>
        <dbReference type="EC" id="2.7.13.3"/>
    </reaction>
</comment>
<dbReference type="Pfam" id="PF00512">
    <property type="entry name" value="HisKA"/>
    <property type="match status" value="1"/>
</dbReference>
<feature type="domain" description="Histidine kinase" evidence="13">
    <location>
        <begin position="427"/>
        <end position="649"/>
    </location>
</feature>
<keyword evidence="6" id="KW-0547">Nucleotide-binding</keyword>
<keyword evidence="10" id="KW-0472">Membrane</keyword>
<dbReference type="SUPFAM" id="SSF55874">
    <property type="entry name" value="ATPase domain of HSP90 chaperone/DNA topoisomerase II/histidine kinase"/>
    <property type="match status" value="1"/>
</dbReference>
<dbReference type="Gene3D" id="1.10.287.130">
    <property type="match status" value="1"/>
</dbReference>
<dbReference type="Pfam" id="PF08448">
    <property type="entry name" value="PAS_4"/>
    <property type="match status" value="1"/>
</dbReference>
<dbReference type="CDD" id="cd00130">
    <property type="entry name" value="PAS"/>
    <property type="match status" value="3"/>
</dbReference>
<dbReference type="InterPro" id="IPR036097">
    <property type="entry name" value="HisK_dim/P_sf"/>
</dbReference>
<evidence type="ECO:0000256" key="11">
    <source>
        <dbReference type="ARBA" id="ARBA00023306"/>
    </source>
</evidence>
<dbReference type="InterPro" id="IPR035965">
    <property type="entry name" value="PAS-like_dom_sf"/>
</dbReference>
<dbReference type="Pfam" id="PF00072">
    <property type="entry name" value="Response_reg"/>
    <property type="match status" value="1"/>
</dbReference>
<dbReference type="SUPFAM" id="SSF55785">
    <property type="entry name" value="PYP-like sensor domain (PAS domain)"/>
    <property type="match status" value="3"/>
</dbReference>
<dbReference type="Pfam" id="PF08447">
    <property type="entry name" value="PAS_3"/>
    <property type="match status" value="2"/>
</dbReference>
<dbReference type="Pfam" id="PF02518">
    <property type="entry name" value="HATPase_c"/>
    <property type="match status" value="1"/>
</dbReference>
<feature type="domain" description="Response regulatory" evidence="14">
    <location>
        <begin position="674"/>
        <end position="790"/>
    </location>
</feature>
<gene>
    <name evidence="17" type="ORF">TSACC_22194</name>
</gene>
<dbReference type="Proteomes" id="UP000076023">
    <property type="component" value="Unassembled WGS sequence"/>
</dbReference>
<comment type="caution">
    <text evidence="17">The sequence shown here is derived from an EMBL/GenBank/DDBJ whole genome shotgun (WGS) entry which is preliminary data.</text>
</comment>
<dbReference type="PANTHER" id="PTHR45339">
    <property type="entry name" value="HYBRID SIGNAL TRANSDUCTION HISTIDINE KINASE J"/>
    <property type="match status" value="1"/>
</dbReference>
<dbReference type="InterPro" id="IPR000014">
    <property type="entry name" value="PAS"/>
</dbReference>
<dbReference type="SMART" id="SM00091">
    <property type="entry name" value="PAS"/>
    <property type="match status" value="3"/>
</dbReference>
<dbReference type="PANTHER" id="PTHR45339:SF1">
    <property type="entry name" value="HYBRID SIGNAL TRANSDUCTION HISTIDINE KINASE J"/>
    <property type="match status" value="1"/>
</dbReference>
<evidence type="ECO:0000256" key="7">
    <source>
        <dbReference type="ARBA" id="ARBA00022777"/>
    </source>
</evidence>
<dbReference type="InterPro" id="IPR004358">
    <property type="entry name" value="Sig_transdc_His_kin-like_C"/>
</dbReference>
<dbReference type="PROSITE" id="PS50112">
    <property type="entry name" value="PAS"/>
    <property type="match status" value="1"/>
</dbReference>
<dbReference type="InterPro" id="IPR001789">
    <property type="entry name" value="Sig_transdc_resp-reg_receiver"/>
</dbReference>
<dbReference type="GO" id="GO:0016020">
    <property type="term" value="C:membrane"/>
    <property type="evidence" value="ECO:0007669"/>
    <property type="project" value="UniProtKB-SubCell"/>
</dbReference>
<name>A0A146GB48_TERSA</name>
<evidence type="ECO:0000259" key="16">
    <source>
        <dbReference type="PROSITE" id="PS50113"/>
    </source>
</evidence>
<organism evidence="17 18">
    <name type="scientific">Terrimicrobium sacchariphilum</name>
    <dbReference type="NCBI Taxonomy" id="690879"/>
    <lineage>
        <taxon>Bacteria</taxon>
        <taxon>Pseudomonadati</taxon>
        <taxon>Verrucomicrobiota</taxon>
        <taxon>Terrimicrobiia</taxon>
        <taxon>Terrimicrobiales</taxon>
        <taxon>Terrimicrobiaceae</taxon>
        <taxon>Terrimicrobium</taxon>
    </lineage>
</organism>
<dbReference type="CDD" id="cd00082">
    <property type="entry name" value="HisKA"/>
    <property type="match status" value="1"/>
</dbReference>
<dbReference type="SUPFAM" id="SSF52172">
    <property type="entry name" value="CheY-like"/>
    <property type="match status" value="1"/>
</dbReference>
<proteinExistence type="predicted"/>
<evidence type="ECO:0000256" key="4">
    <source>
        <dbReference type="ARBA" id="ARBA00022553"/>
    </source>
</evidence>
<keyword evidence="18" id="KW-1185">Reference proteome</keyword>
<feature type="domain" description="PAC" evidence="16">
    <location>
        <begin position="97"/>
        <end position="150"/>
    </location>
</feature>
<feature type="modified residue" description="4-aspartylphosphate" evidence="12">
    <location>
        <position position="723"/>
    </location>
</feature>
<dbReference type="InterPro" id="IPR003661">
    <property type="entry name" value="HisK_dim/P_dom"/>
</dbReference>
<dbReference type="InterPro" id="IPR005467">
    <property type="entry name" value="His_kinase_dom"/>
</dbReference>
<dbReference type="PROSITE" id="PS50110">
    <property type="entry name" value="RESPONSE_REGULATORY"/>
    <property type="match status" value="1"/>
</dbReference>
<reference evidence="18" key="1">
    <citation type="journal article" date="2017" name="Genome Announc.">
        <title>Draft Genome Sequence of Terrimicrobium sacchariphilum NM-5T, a Facultative Anaerobic Soil Bacterium of the Class Spartobacteria.</title>
        <authorList>
            <person name="Qiu Y.L."/>
            <person name="Tourlousse D.M."/>
            <person name="Matsuura N."/>
            <person name="Ohashi A."/>
            <person name="Sekiguchi Y."/>
        </authorList>
    </citation>
    <scope>NUCLEOTIDE SEQUENCE [LARGE SCALE GENOMIC DNA]</scope>
    <source>
        <strain evidence="18">NM-5</strain>
    </source>
</reference>
<evidence type="ECO:0000259" key="13">
    <source>
        <dbReference type="PROSITE" id="PS50109"/>
    </source>
</evidence>
<dbReference type="SMART" id="SM00388">
    <property type="entry name" value="HisKA"/>
    <property type="match status" value="1"/>
</dbReference>
<dbReference type="SMART" id="SM00086">
    <property type="entry name" value="PAC"/>
    <property type="match status" value="3"/>
</dbReference>
<dbReference type="SUPFAM" id="SSF47384">
    <property type="entry name" value="Homodimeric domain of signal transducing histidine kinase"/>
    <property type="match status" value="1"/>
</dbReference>
<dbReference type="Gene3D" id="3.30.565.10">
    <property type="entry name" value="Histidine kinase-like ATPase, C-terminal domain"/>
    <property type="match status" value="1"/>
</dbReference>
<keyword evidence="4 12" id="KW-0597">Phosphoprotein</keyword>
<dbReference type="GO" id="GO:0005524">
    <property type="term" value="F:ATP binding"/>
    <property type="evidence" value="ECO:0007669"/>
    <property type="project" value="UniProtKB-KW"/>
</dbReference>
<dbReference type="SMART" id="SM00448">
    <property type="entry name" value="REC"/>
    <property type="match status" value="1"/>
</dbReference>
<dbReference type="InterPro" id="IPR001610">
    <property type="entry name" value="PAC"/>
</dbReference>
<protein>
    <recommendedName>
        <fullName evidence="3">histidine kinase</fullName>
        <ecNumber evidence="3">2.7.13.3</ecNumber>
    </recommendedName>
</protein>
<evidence type="ECO:0000256" key="6">
    <source>
        <dbReference type="ARBA" id="ARBA00022741"/>
    </source>
</evidence>
<keyword evidence="11" id="KW-0131">Cell cycle</keyword>
<evidence type="ECO:0000256" key="8">
    <source>
        <dbReference type="ARBA" id="ARBA00022840"/>
    </source>
</evidence>
<evidence type="ECO:0000256" key="5">
    <source>
        <dbReference type="ARBA" id="ARBA00022679"/>
    </source>
</evidence>
<evidence type="ECO:0000313" key="18">
    <source>
        <dbReference type="Proteomes" id="UP000076023"/>
    </source>
</evidence>
<dbReference type="InterPro" id="IPR000700">
    <property type="entry name" value="PAS-assoc_C"/>
</dbReference>
<keyword evidence="8" id="KW-0067">ATP-binding</keyword>
<accession>A0A146GB48</accession>
<dbReference type="PROSITE" id="PS50113">
    <property type="entry name" value="PAC"/>
    <property type="match status" value="3"/>
</dbReference>
<evidence type="ECO:0000256" key="9">
    <source>
        <dbReference type="ARBA" id="ARBA00023012"/>
    </source>
</evidence>
<dbReference type="InterPro" id="IPR013655">
    <property type="entry name" value="PAS_fold_3"/>
</dbReference>
<evidence type="ECO:0000256" key="12">
    <source>
        <dbReference type="PROSITE-ProRule" id="PRU00169"/>
    </source>
</evidence>
<comment type="subcellular location">
    <subcellularLocation>
        <location evidence="2">Membrane</location>
    </subcellularLocation>
</comment>
<evidence type="ECO:0000256" key="10">
    <source>
        <dbReference type="ARBA" id="ARBA00023136"/>
    </source>
</evidence>
<dbReference type="FunFam" id="1.10.287.130:FF:000038">
    <property type="entry name" value="Sensory transduction histidine kinase"/>
    <property type="match status" value="1"/>
</dbReference>
<keyword evidence="9" id="KW-0902">Two-component regulatory system</keyword>
<dbReference type="InterPro" id="IPR003594">
    <property type="entry name" value="HATPase_dom"/>
</dbReference>
<dbReference type="NCBIfam" id="TIGR00229">
    <property type="entry name" value="sensory_box"/>
    <property type="match status" value="3"/>
</dbReference>
<dbReference type="EC" id="2.7.13.3" evidence="3"/>
<keyword evidence="5" id="KW-0808">Transferase</keyword>
<evidence type="ECO:0000256" key="1">
    <source>
        <dbReference type="ARBA" id="ARBA00000085"/>
    </source>
</evidence>
<evidence type="ECO:0000256" key="3">
    <source>
        <dbReference type="ARBA" id="ARBA00012438"/>
    </source>
</evidence>
<dbReference type="RefSeq" id="WP_075079472.1">
    <property type="nucleotide sequence ID" value="NZ_BDCO01000002.1"/>
</dbReference>
<dbReference type="EMBL" id="BDCO01000002">
    <property type="protein sequence ID" value="GAT33776.1"/>
    <property type="molecule type" value="Genomic_DNA"/>
</dbReference>
<evidence type="ECO:0000259" key="15">
    <source>
        <dbReference type="PROSITE" id="PS50112"/>
    </source>
</evidence>
<sequence>MISEKLLKSLPASVERFLNSPSVLNAIFDAIPVQIVVKSLRAENFGEFLIWNKMAEELLGISAEEAVGRTDEDFFPAEQAEAFCQKDREVAALGGSLVIPSELIYSRTRGFRILRTTKTPIYDAEGVSVALLAVSEDITEREQSEAELRGAVEFLESVNSELPGAVFQFRVDRNGHPSFPYISTGIHAITGDSAVDVLSGEVSLFDRIFPEDISLFVQAVETSQELMTTCRQEYRIITTSGEMRWVSSKSSPTAQEDGSTIWHGFLTDITEQKRTQEALARGKERLRNALDAIHACVWEYDLASKELYLSPEWNSLFGFEPATESFGLEMLSRCIHPDDAGNVSLWFDRIRSGEFRGQIEFRHLRGDGQFSWVRLSGKPIWASDGSVVREVGAIVESSEQKRMEQQLIEAKESAERASQAKGDFLAMMSHEIRTPLNAVLGFSDLLAATPLNPEQSDFLQTIQDSSSALLVVLNDVLDYSKIESGKLDLQIMPIDITKVIQSSIDIFRAQAAAKGLKIYANFSPYIPQFVLSDAVRLSQIVHNLLSNAVKFTEMGEIVVDLSVAGPLVNSVVPLLLQVKDSGIGIDLDQHTGLFDPFYQADSSTRRRRGGTGLGLAIVRRLINLLNGDIEVQSAVGKGTTFLITLPLRIPDQEEPLTEEERKRMSMNLSGLLRKILIVEDNSTNRRLVRLFLKKLGYDADEAENGFVGVSMASRVHYDVILMDLEMPGMDGYEAAQQIRQIYGAEGPYIVALTAHAMPEYRERSFKAGMQAYLSKPVKREDLAKVLKQALRR</sequence>
<dbReference type="FunFam" id="3.30.565.10:FF:000010">
    <property type="entry name" value="Sensor histidine kinase RcsC"/>
    <property type="match status" value="1"/>
</dbReference>
<dbReference type="InterPro" id="IPR011006">
    <property type="entry name" value="CheY-like_superfamily"/>
</dbReference>
<dbReference type="SMART" id="SM00387">
    <property type="entry name" value="HATPase_c"/>
    <property type="match status" value="1"/>
</dbReference>
<feature type="domain" description="PAC" evidence="16">
    <location>
        <begin position="230"/>
        <end position="281"/>
    </location>
</feature>
<evidence type="ECO:0000259" key="14">
    <source>
        <dbReference type="PROSITE" id="PS50110"/>
    </source>
</evidence>
<dbReference type="Gene3D" id="3.30.450.20">
    <property type="entry name" value="PAS domain"/>
    <property type="match status" value="3"/>
</dbReference>
<dbReference type="Gene3D" id="3.40.50.2300">
    <property type="match status" value="1"/>
</dbReference>
<dbReference type="CDD" id="cd17546">
    <property type="entry name" value="REC_hyHK_CKI1_RcsC-like"/>
    <property type="match status" value="1"/>
</dbReference>
<evidence type="ECO:0000313" key="17">
    <source>
        <dbReference type="EMBL" id="GAT33776.1"/>
    </source>
</evidence>